<proteinExistence type="predicted"/>
<evidence type="ECO:0000313" key="1">
    <source>
        <dbReference type="EMBL" id="CAI0394601.1"/>
    </source>
</evidence>
<sequence length="88" mass="9894">MNHNALVIIHHGQHPHKTAFNHHRGSKEDGCSVVMAVELGHYVYNEADNQHTTSDFFDAKVLKDALSRVLVPFHPMAVRLGRDSNGRL</sequence>
<dbReference type="Proteomes" id="UP001154282">
    <property type="component" value="Unassembled WGS sequence"/>
</dbReference>
<comment type="caution">
    <text evidence="1">The sequence shown here is derived from an EMBL/GenBank/DDBJ whole genome shotgun (WGS) entry which is preliminary data.</text>
</comment>
<evidence type="ECO:0000313" key="2">
    <source>
        <dbReference type="Proteomes" id="UP001154282"/>
    </source>
</evidence>
<keyword evidence="2" id="KW-1185">Reference proteome</keyword>
<gene>
    <name evidence="1" type="ORF">LITE_LOCUS8381</name>
</gene>
<dbReference type="InterPro" id="IPR023213">
    <property type="entry name" value="CAT-like_dom_sf"/>
</dbReference>
<dbReference type="Gene3D" id="3.30.559.10">
    <property type="entry name" value="Chloramphenicol acetyltransferase-like domain"/>
    <property type="match status" value="1"/>
</dbReference>
<dbReference type="EMBL" id="CAMGYJ010000003">
    <property type="protein sequence ID" value="CAI0394601.1"/>
    <property type="molecule type" value="Genomic_DNA"/>
</dbReference>
<accession>A0AAV0IAY5</accession>
<reference evidence="1" key="1">
    <citation type="submission" date="2022-08" db="EMBL/GenBank/DDBJ databases">
        <authorList>
            <person name="Gutierrez-Valencia J."/>
        </authorList>
    </citation>
    <scope>NUCLEOTIDE SEQUENCE</scope>
</reference>
<protein>
    <submittedName>
        <fullName evidence="1">Uncharacterized protein</fullName>
    </submittedName>
</protein>
<organism evidence="1 2">
    <name type="scientific">Linum tenue</name>
    <dbReference type="NCBI Taxonomy" id="586396"/>
    <lineage>
        <taxon>Eukaryota</taxon>
        <taxon>Viridiplantae</taxon>
        <taxon>Streptophyta</taxon>
        <taxon>Embryophyta</taxon>
        <taxon>Tracheophyta</taxon>
        <taxon>Spermatophyta</taxon>
        <taxon>Magnoliopsida</taxon>
        <taxon>eudicotyledons</taxon>
        <taxon>Gunneridae</taxon>
        <taxon>Pentapetalae</taxon>
        <taxon>rosids</taxon>
        <taxon>fabids</taxon>
        <taxon>Malpighiales</taxon>
        <taxon>Linaceae</taxon>
        <taxon>Linum</taxon>
    </lineage>
</organism>
<dbReference type="AlphaFoldDB" id="A0AAV0IAY5"/>
<name>A0AAV0IAY5_9ROSI</name>